<accession>A0A1H4B3T9</accession>
<dbReference type="EMBL" id="FNQY01000018">
    <property type="protein sequence ID" value="SEA42562.1"/>
    <property type="molecule type" value="Genomic_DNA"/>
</dbReference>
<proteinExistence type="predicted"/>
<evidence type="ECO:0000313" key="2">
    <source>
        <dbReference type="Proteomes" id="UP000199041"/>
    </source>
</evidence>
<name>A0A1H4B3T9_9BACT</name>
<sequence length="145" mass="15393">MNLYSLYAHSGSDAFSVYAMVAHAFTDAAIAFSRPLKEGGVAKEGVLMGNAFKGLASIADIGKTGEALTQGVLLIQFKGAEILAQVGIEMEGATINADFVVVQDDKVIAVFGSKVNGSKLSNRQKLFLMMGMLRHLQAKILLAEI</sequence>
<keyword evidence="2" id="KW-1185">Reference proteome</keyword>
<reference evidence="1 2" key="1">
    <citation type="submission" date="2016-10" db="EMBL/GenBank/DDBJ databases">
        <authorList>
            <person name="de Groot N.N."/>
        </authorList>
    </citation>
    <scope>NUCLEOTIDE SEQUENCE [LARGE SCALE GENOMIC DNA]</scope>
    <source>
        <strain evidence="1 2">Vu-144</strain>
    </source>
</reference>
<dbReference type="AlphaFoldDB" id="A0A1H4B3T9"/>
<evidence type="ECO:0000313" key="1">
    <source>
        <dbReference type="EMBL" id="SEA42562.1"/>
    </source>
</evidence>
<dbReference type="RefSeq" id="WP_091399727.1">
    <property type="nucleotide sequence ID" value="NZ_FNQY01000018.1"/>
</dbReference>
<gene>
    <name evidence="1" type="ORF">SAMN05192529_11817</name>
</gene>
<dbReference type="Proteomes" id="UP000199041">
    <property type="component" value="Unassembled WGS sequence"/>
</dbReference>
<protein>
    <submittedName>
        <fullName evidence="1">Uncharacterized protein</fullName>
    </submittedName>
</protein>
<organism evidence="1 2">
    <name type="scientific">Arachidicoccus rhizosphaerae</name>
    <dbReference type="NCBI Taxonomy" id="551991"/>
    <lineage>
        <taxon>Bacteria</taxon>
        <taxon>Pseudomonadati</taxon>
        <taxon>Bacteroidota</taxon>
        <taxon>Chitinophagia</taxon>
        <taxon>Chitinophagales</taxon>
        <taxon>Chitinophagaceae</taxon>
        <taxon>Arachidicoccus</taxon>
    </lineage>
</organism>